<organism evidence="8">
    <name type="scientific">Pyramimonas obovata</name>
    <dbReference type="NCBI Taxonomy" id="1411642"/>
    <lineage>
        <taxon>Eukaryota</taxon>
        <taxon>Viridiplantae</taxon>
        <taxon>Chlorophyta</taxon>
        <taxon>Pyramimonadophyceae</taxon>
        <taxon>Pyramimonadales</taxon>
        <taxon>Pyramimonadaceae</taxon>
        <taxon>Pyramimonas</taxon>
        <taxon>Pyramimonas incertae sedis</taxon>
    </lineage>
</organism>
<dbReference type="Gene3D" id="3.40.250.10">
    <property type="entry name" value="Rhodanese-like domain"/>
    <property type="match status" value="2"/>
</dbReference>
<feature type="region of interest" description="Disordered" evidence="6">
    <location>
        <begin position="278"/>
        <end position="297"/>
    </location>
</feature>
<dbReference type="FunFam" id="3.40.250.10:FF:000015">
    <property type="entry name" value="Sulfurtransferase"/>
    <property type="match status" value="1"/>
</dbReference>
<dbReference type="PANTHER" id="PTHR11364">
    <property type="entry name" value="THIOSULFATE SULFERTANSFERASE"/>
    <property type="match status" value="1"/>
</dbReference>
<dbReference type="CDD" id="cd01449">
    <property type="entry name" value="TST_Repeat_2"/>
    <property type="match status" value="1"/>
</dbReference>
<feature type="domain" description="Rhodanese" evidence="7">
    <location>
        <begin position="102"/>
        <end position="219"/>
    </location>
</feature>
<dbReference type="PROSITE" id="PS00683">
    <property type="entry name" value="RHODANESE_2"/>
    <property type="match status" value="1"/>
</dbReference>
<evidence type="ECO:0000259" key="7">
    <source>
        <dbReference type="PROSITE" id="PS50206"/>
    </source>
</evidence>
<sequence length="386" mass="41251">MLLLHPTVKATQRCALRASFPCTAYPRAASRLVLAVKGYPSIDCKSTSTFTAKSAARASWCVSRTQPPEHHQRRLVCAATMGSSTDTFFPGSLVSAEWLHSHLNEVQVVDASWFLPTMNRDAKAEHLSKRIPGAVFFDLDAIADVSVPLPHMLPSNEAFGAALDALGITNTTPVVVYDNFGLLSAARVWWTFKVFGHSQVAVLDGGRPKWEAGGHELDSTAPKVDVNAGAEAAKRAQEAPGSVPVKYQANLDVSAVRTFEQMLANCGSKAEQVADARSAGRFGGTAPEPRPGIPSGKIKNSYNVPFDSLLKDGLYKPPEELTSLFAASGLDLSGSKPIIASCGTGVTACVLVLGLDQIGVKDVSVYDGAWTEWAGAKHSETELWRE</sequence>
<dbReference type="InterPro" id="IPR001307">
    <property type="entry name" value="Thiosulphate_STrfase_CS"/>
</dbReference>
<dbReference type="SMART" id="SM00450">
    <property type="entry name" value="RHOD"/>
    <property type="match status" value="2"/>
</dbReference>
<dbReference type="EMBL" id="HBFA01022986">
    <property type="protein sequence ID" value="CAD8673230.1"/>
    <property type="molecule type" value="Transcribed_RNA"/>
</dbReference>
<evidence type="ECO:0000256" key="1">
    <source>
        <dbReference type="ARBA" id="ARBA00004496"/>
    </source>
</evidence>
<dbReference type="InterPro" id="IPR001763">
    <property type="entry name" value="Rhodanese-like_dom"/>
</dbReference>
<proteinExistence type="predicted"/>
<keyword evidence="3 5" id="KW-0808">Transferase</keyword>
<keyword evidence="2" id="KW-0963">Cytoplasm</keyword>
<dbReference type="AlphaFoldDB" id="A0A7S0RCV5"/>
<keyword evidence="4" id="KW-0677">Repeat</keyword>
<evidence type="ECO:0000313" key="8">
    <source>
        <dbReference type="EMBL" id="CAD8673230.1"/>
    </source>
</evidence>
<evidence type="ECO:0000256" key="3">
    <source>
        <dbReference type="ARBA" id="ARBA00022679"/>
    </source>
</evidence>
<feature type="domain" description="Rhodanese" evidence="7">
    <location>
        <begin position="267"/>
        <end position="382"/>
    </location>
</feature>
<evidence type="ECO:0000256" key="6">
    <source>
        <dbReference type="SAM" id="MobiDB-lite"/>
    </source>
</evidence>
<reference evidence="8" key="1">
    <citation type="submission" date="2021-01" db="EMBL/GenBank/DDBJ databases">
        <authorList>
            <person name="Corre E."/>
            <person name="Pelletier E."/>
            <person name="Niang G."/>
            <person name="Scheremetjew M."/>
            <person name="Finn R."/>
            <person name="Kale V."/>
            <person name="Holt S."/>
            <person name="Cochrane G."/>
            <person name="Meng A."/>
            <person name="Brown T."/>
            <person name="Cohen L."/>
        </authorList>
    </citation>
    <scope>NUCLEOTIDE SEQUENCE</scope>
    <source>
        <strain evidence="8">CCMP722</strain>
    </source>
</reference>
<evidence type="ECO:0000256" key="2">
    <source>
        <dbReference type="ARBA" id="ARBA00022490"/>
    </source>
</evidence>
<gene>
    <name evidence="8" type="ORF">POBO1169_LOCUS11684</name>
</gene>
<dbReference type="SUPFAM" id="SSF52821">
    <property type="entry name" value="Rhodanese/Cell cycle control phosphatase"/>
    <property type="match status" value="2"/>
</dbReference>
<dbReference type="InterPro" id="IPR045078">
    <property type="entry name" value="TST/MPST-like"/>
</dbReference>
<dbReference type="PANTHER" id="PTHR11364:SF27">
    <property type="entry name" value="SULFURTRANSFERASE"/>
    <property type="match status" value="1"/>
</dbReference>
<dbReference type="GO" id="GO:0005739">
    <property type="term" value="C:mitochondrion"/>
    <property type="evidence" value="ECO:0007669"/>
    <property type="project" value="TreeGrafter"/>
</dbReference>
<dbReference type="InterPro" id="IPR036873">
    <property type="entry name" value="Rhodanese-like_dom_sf"/>
</dbReference>
<protein>
    <recommendedName>
        <fullName evidence="5">Sulfurtransferase</fullName>
    </recommendedName>
</protein>
<accession>A0A7S0RCV5</accession>
<evidence type="ECO:0000256" key="5">
    <source>
        <dbReference type="RuleBase" id="RU000507"/>
    </source>
</evidence>
<dbReference type="GO" id="GO:0004792">
    <property type="term" value="F:thiosulfate-cyanide sulfurtransferase activity"/>
    <property type="evidence" value="ECO:0007669"/>
    <property type="project" value="InterPro"/>
</dbReference>
<dbReference type="Pfam" id="PF00581">
    <property type="entry name" value="Rhodanese"/>
    <property type="match status" value="2"/>
</dbReference>
<dbReference type="PROSITE" id="PS50206">
    <property type="entry name" value="RHODANESE_3"/>
    <property type="match status" value="2"/>
</dbReference>
<evidence type="ECO:0000256" key="4">
    <source>
        <dbReference type="ARBA" id="ARBA00022737"/>
    </source>
</evidence>
<dbReference type="CDD" id="cd01448">
    <property type="entry name" value="TST_Repeat_1"/>
    <property type="match status" value="1"/>
</dbReference>
<dbReference type="FunFam" id="3.40.250.10:FF:000001">
    <property type="entry name" value="Sulfurtransferase"/>
    <property type="match status" value="1"/>
</dbReference>
<name>A0A7S0RCV5_9CHLO</name>
<comment type="subcellular location">
    <subcellularLocation>
        <location evidence="1">Cytoplasm</location>
    </subcellularLocation>
</comment>